<keyword evidence="2 4" id="KW-0067">ATP-binding</keyword>
<dbReference type="Gene3D" id="3.40.50.300">
    <property type="entry name" value="P-loop containing nucleotide triphosphate hydrolases"/>
    <property type="match status" value="2"/>
</dbReference>
<comment type="caution">
    <text evidence="4">The sequence shown here is derived from an EMBL/GenBank/DDBJ whole genome shotgun (WGS) entry which is preliminary data.</text>
</comment>
<evidence type="ECO:0000256" key="2">
    <source>
        <dbReference type="ARBA" id="ARBA00022840"/>
    </source>
</evidence>
<dbReference type="SMART" id="SM00382">
    <property type="entry name" value="AAA"/>
    <property type="match status" value="2"/>
</dbReference>
<sequence>MITVNDVSVQFGGTTLFSDVSFAINENDKIALMGKNGAGKSTLLKIIAGQSKPSTGNVSAPKEAVVAYLPQHLLTTDGATVMEEASKAFGEILGMKLEIDEINEQLTIRTDYESDAYMKLIERVSDLSEKYYAVEEVNYEAEVEKILTGLGFEREDFTRQTSEFSGGWRMRIELAKILLQKPDLILLDEPTNHMDIESIQWLEEFLMNEAKAVVVISHDRAFVDNITNRTIEVTMGRIYDYKAKYSHYLELRKDRRIHQQKAYDEQQKMIADNRTFIDRFKGTFSKTDAVQSRVKMLEKLVIVQVDEVDNSSLRLKFPAAARSGQYPVIVKDLGKSYGDHVVFKDANIVIERGQKVAFVGKNGEGKSTMIKAIMKEIGIDSGSLEIGHNSQIGYFAQNQASLLDENATIFETIDGIAVGDVRTQIKNILGAFMFQGDDITKKVKVLSGGEKTRLAMIKLLLEPVNLLILDEPSNHLDMKTKDIIKDALRDFDGTLILVSHDRDFLDGLATKVFEFGNKRVVEHFEDISGFLANKKMESMREIEK</sequence>
<dbReference type="InterPro" id="IPR032781">
    <property type="entry name" value="ABC_tran_Xtn"/>
</dbReference>
<evidence type="ECO:0000313" key="4">
    <source>
        <dbReference type="EMBL" id="MEZ7514047.1"/>
    </source>
</evidence>
<reference evidence="4 5" key="1">
    <citation type="submission" date="2023-05" db="EMBL/GenBank/DDBJ databases">
        <title>Adaptations of aquatic viruses from atmosphere-close ecosystems of the Central Arctic Ocean.</title>
        <authorList>
            <person name="Rahlff J."/>
            <person name="Holmfeldt K."/>
        </authorList>
    </citation>
    <scope>NUCLEOTIDE SEQUENCE [LARGE SCALE GENOMIC DNA]</scope>
    <source>
        <strain evidence="4 5">Arc14</strain>
    </source>
</reference>
<keyword evidence="1" id="KW-0547">Nucleotide-binding</keyword>
<dbReference type="PANTHER" id="PTHR42855:SF2">
    <property type="entry name" value="DRUG RESISTANCE ABC TRANSPORTER,ATP-BINDING PROTEIN"/>
    <property type="match status" value="1"/>
</dbReference>
<dbReference type="Pfam" id="PF00005">
    <property type="entry name" value="ABC_tran"/>
    <property type="match status" value="2"/>
</dbReference>
<dbReference type="CDD" id="cd03221">
    <property type="entry name" value="ABCF_EF-3"/>
    <property type="match status" value="2"/>
</dbReference>
<dbReference type="PROSITE" id="PS50893">
    <property type="entry name" value="ABC_TRANSPORTER_2"/>
    <property type="match status" value="2"/>
</dbReference>
<feature type="domain" description="ABC transporter" evidence="3">
    <location>
        <begin position="2"/>
        <end position="260"/>
    </location>
</feature>
<dbReference type="SUPFAM" id="SSF52540">
    <property type="entry name" value="P-loop containing nucleoside triphosphate hydrolases"/>
    <property type="match status" value="2"/>
</dbReference>
<dbReference type="PROSITE" id="PS00211">
    <property type="entry name" value="ABC_TRANSPORTER_1"/>
    <property type="match status" value="2"/>
</dbReference>
<dbReference type="Pfam" id="PF12848">
    <property type="entry name" value="ABC_tran_Xtn"/>
    <property type="match status" value="1"/>
</dbReference>
<dbReference type="RefSeq" id="WP_371567554.1">
    <property type="nucleotide sequence ID" value="NZ_JASMRN010000002.1"/>
</dbReference>
<accession>A0ABV4K8Y4</accession>
<dbReference type="Proteomes" id="UP001568894">
    <property type="component" value="Unassembled WGS sequence"/>
</dbReference>
<evidence type="ECO:0000256" key="1">
    <source>
        <dbReference type="ARBA" id="ARBA00022741"/>
    </source>
</evidence>
<feature type="domain" description="ABC transporter" evidence="3">
    <location>
        <begin position="328"/>
        <end position="542"/>
    </location>
</feature>
<gene>
    <name evidence="4" type="ORF">QO192_01995</name>
</gene>
<evidence type="ECO:0000259" key="3">
    <source>
        <dbReference type="PROSITE" id="PS50893"/>
    </source>
</evidence>
<organism evidence="4 5">
    <name type="scientific">Flavobacterium frigidarium</name>
    <dbReference type="NCBI Taxonomy" id="99286"/>
    <lineage>
        <taxon>Bacteria</taxon>
        <taxon>Pseudomonadati</taxon>
        <taxon>Bacteroidota</taxon>
        <taxon>Flavobacteriia</taxon>
        <taxon>Flavobacteriales</taxon>
        <taxon>Flavobacteriaceae</taxon>
        <taxon>Flavobacterium</taxon>
    </lineage>
</organism>
<name>A0ABV4K8Y4_9FLAO</name>
<dbReference type="InterPro" id="IPR027417">
    <property type="entry name" value="P-loop_NTPase"/>
</dbReference>
<dbReference type="NCBIfam" id="NF000355">
    <property type="entry name" value="ribo_prot_ABC_F"/>
    <property type="match status" value="1"/>
</dbReference>
<evidence type="ECO:0000313" key="5">
    <source>
        <dbReference type="Proteomes" id="UP001568894"/>
    </source>
</evidence>
<dbReference type="EMBL" id="JASMRN010000002">
    <property type="protein sequence ID" value="MEZ7514047.1"/>
    <property type="molecule type" value="Genomic_DNA"/>
</dbReference>
<proteinExistence type="predicted"/>
<dbReference type="GO" id="GO:0005524">
    <property type="term" value="F:ATP binding"/>
    <property type="evidence" value="ECO:0007669"/>
    <property type="project" value="UniProtKB-KW"/>
</dbReference>
<protein>
    <submittedName>
        <fullName evidence="4">ABC-F family ATP-binding cassette domain-containing protein</fullName>
    </submittedName>
</protein>
<dbReference type="InterPro" id="IPR003439">
    <property type="entry name" value="ABC_transporter-like_ATP-bd"/>
</dbReference>
<dbReference type="PANTHER" id="PTHR42855">
    <property type="entry name" value="ABC TRANSPORTER ATP-BINDING SUBUNIT"/>
    <property type="match status" value="1"/>
</dbReference>
<dbReference type="InterPro" id="IPR017871">
    <property type="entry name" value="ABC_transporter-like_CS"/>
</dbReference>
<keyword evidence="5" id="KW-1185">Reference proteome</keyword>
<dbReference type="InterPro" id="IPR051309">
    <property type="entry name" value="ABCF_ATPase"/>
</dbReference>
<dbReference type="InterPro" id="IPR003593">
    <property type="entry name" value="AAA+_ATPase"/>
</dbReference>